<feature type="transmembrane region" description="Helical" evidence="8">
    <location>
        <begin position="328"/>
        <end position="357"/>
    </location>
</feature>
<protein>
    <recommendedName>
        <fullName evidence="9">CBS domain-containing protein</fullName>
    </recommendedName>
</protein>
<proteinExistence type="inferred from homology"/>
<feature type="transmembrane region" description="Helical" evidence="8">
    <location>
        <begin position="443"/>
        <end position="466"/>
    </location>
</feature>
<dbReference type="CDD" id="cd04606">
    <property type="entry name" value="CBS_pair_Mg_transporter"/>
    <property type="match status" value="1"/>
</dbReference>
<dbReference type="InterPro" id="IPR006667">
    <property type="entry name" value="SLC41_membr_dom"/>
</dbReference>
<dbReference type="SUPFAM" id="SSF161093">
    <property type="entry name" value="MgtE membrane domain-like"/>
    <property type="match status" value="1"/>
</dbReference>
<keyword evidence="3" id="KW-0813">Transport</keyword>
<dbReference type="InterPro" id="IPR000644">
    <property type="entry name" value="CBS_dom"/>
</dbReference>
<accession>A0A0F9PE23</accession>
<evidence type="ECO:0000256" key="2">
    <source>
        <dbReference type="ARBA" id="ARBA00009749"/>
    </source>
</evidence>
<dbReference type="SMART" id="SM00116">
    <property type="entry name" value="CBS"/>
    <property type="match status" value="2"/>
</dbReference>
<dbReference type="SUPFAM" id="SSF158791">
    <property type="entry name" value="MgtE N-terminal domain-like"/>
    <property type="match status" value="1"/>
</dbReference>
<feature type="transmembrane region" description="Helical" evidence="8">
    <location>
        <begin position="304"/>
        <end position="322"/>
    </location>
</feature>
<evidence type="ECO:0000256" key="4">
    <source>
        <dbReference type="ARBA" id="ARBA00022692"/>
    </source>
</evidence>
<dbReference type="PANTHER" id="PTHR43773">
    <property type="entry name" value="MAGNESIUM TRANSPORTER MGTE"/>
    <property type="match status" value="1"/>
</dbReference>
<keyword evidence="6 8" id="KW-1133">Transmembrane helix</keyword>
<dbReference type="Pfam" id="PF00571">
    <property type="entry name" value="CBS"/>
    <property type="match status" value="1"/>
</dbReference>
<dbReference type="PANTHER" id="PTHR43773:SF1">
    <property type="entry name" value="MAGNESIUM TRANSPORTER MGTE"/>
    <property type="match status" value="1"/>
</dbReference>
<evidence type="ECO:0000313" key="10">
    <source>
        <dbReference type="EMBL" id="KKN30070.1"/>
    </source>
</evidence>
<evidence type="ECO:0000256" key="1">
    <source>
        <dbReference type="ARBA" id="ARBA00004141"/>
    </source>
</evidence>
<evidence type="ECO:0000256" key="7">
    <source>
        <dbReference type="ARBA" id="ARBA00023136"/>
    </source>
</evidence>
<name>A0A0F9PE23_9ZZZZ</name>
<dbReference type="SUPFAM" id="SSF54631">
    <property type="entry name" value="CBS-domain pair"/>
    <property type="match status" value="1"/>
</dbReference>
<dbReference type="PROSITE" id="PS51371">
    <property type="entry name" value="CBS"/>
    <property type="match status" value="1"/>
</dbReference>
<dbReference type="Gene3D" id="1.10.357.20">
    <property type="entry name" value="SLC41 divalent cation transporters, integral membrane domain"/>
    <property type="match status" value="1"/>
</dbReference>
<keyword evidence="4 8" id="KW-0812">Transmembrane</keyword>
<dbReference type="Gene3D" id="3.10.580.10">
    <property type="entry name" value="CBS-domain"/>
    <property type="match status" value="1"/>
</dbReference>
<dbReference type="InterPro" id="IPR006668">
    <property type="entry name" value="Mg_transptr_MgtE_intracell_dom"/>
</dbReference>
<feature type="transmembrane region" description="Helical" evidence="8">
    <location>
        <begin position="378"/>
        <end position="400"/>
    </location>
</feature>
<dbReference type="InterPro" id="IPR046342">
    <property type="entry name" value="CBS_dom_sf"/>
</dbReference>
<gene>
    <name evidence="10" type="ORF">LCGC14_0837710</name>
</gene>
<comment type="similarity">
    <text evidence="2">Belongs to the SLC41A transporter family.</text>
</comment>
<dbReference type="GO" id="GO:0015095">
    <property type="term" value="F:magnesium ion transmembrane transporter activity"/>
    <property type="evidence" value="ECO:0007669"/>
    <property type="project" value="InterPro"/>
</dbReference>
<evidence type="ECO:0000259" key="9">
    <source>
        <dbReference type="PROSITE" id="PS51371"/>
    </source>
</evidence>
<evidence type="ECO:0000256" key="8">
    <source>
        <dbReference type="SAM" id="Phobius"/>
    </source>
</evidence>
<dbReference type="NCBIfam" id="TIGR00400">
    <property type="entry name" value="mgtE"/>
    <property type="match status" value="1"/>
</dbReference>
<dbReference type="Pfam" id="PF01769">
    <property type="entry name" value="MgtE"/>
    <property type="match status" value="1"/>
</dbReference>
<dbReference type="SMART" id="SM00924">
    <property type="entry name" value="MgtE_N"/>
    <property type="match status" value="1"/>
</dbReference>
<feature type="domain" description="CBS" evidence="9">
    <location>
        <begin position="222"/>
        <end position="279"/>
    </location>
</feature>
<dbReference type="Pfam" id="PF03448">
    <property type="entry name" value="MgtE_N"/>
    <property type="match status" value="1"/>
</dbReference>
<feature type="transmembrane region" description="Helical" evidence="8">
    <location>
        <begin position="406"/>
        <end position="431"/>
    </location>
</feature>
<dbReference type="Gene3D" id="1.25.60.10">
    <property type="entry name" value="MgtE N-terminal domain-like"/>
    <property type="match status" value="1"/>
</dbReference>
<organism evidence="10">
    <name type="scientific">marine sediment metagenome</name>
    <dbReference type="NCBI Taxonomy" id="412755"/>
    <lineage>
        <taxon>unclassified sequences</taxon>
        <taxon>metagenomes</taxon>
        <taxon>ecological metagenomes</taxon>
    </lineage>
</organism>
<evidence type="ECO:0000256" key="3">
    <source>
        <dbReference type="ARBA" id="ARBA00022448"/>
    </source>
</evidence>
<keyword evidence="7 8" id="KW-0472">Membrane</keyword>
<keyword evidence="5" id="KW-0460">Magnesium</keyword>
<dbReference type="EMBL" id="LAZR01002437">
    <property type="protein sequence ID" value="KKN30070.1"/>
    <property type="molecule type" value="Genomic_DNA"/>
</dbReference>
<dbReference type="InterPro" id="IPR036739">
    <property type="entry name" value="SLC41_membr_dom_sf"/>
</dbReference>
<reference evidence="10" key="1">
    <citation type="journal article" date="2015" name="Nature">
        <title>Complex archaea that bridge the gap between prokaryotes and eukaryotes.</title>
        <authorList>
            <person name="Spang A."/>
            <person name="Saw J.H."/>
            <person name="Jorgensen S.L."/>
            <person name="Zaremba-Niedzwiedzka K."/>
            <person name="Martijn J."/>
            <person name="Lind A.E."/>
            <person name="van Eijk R."/>
            <person name="Schleper C."/>
            <person name="Guy L."/>
            <person name="Ettema T.J."/>
        </authorList>
    </citation>
    <scope>NUCLEOTIDE SEQUENCE</scope>
</reference>
<sequence>MVDETQEVEVAADADDDSEAYKLNKRAVDSILYAVEIDDAAKLTELMEPLHAADIADLLEQISSFERTKLIRLYDREFDGEILSELDESIREEVIGILTPEVLSDAVRDMDSDDVVDLIEDLEDAQAASILGALEDADRVAVEQALTYPEYSAGRLMQREVVMAPEHWTVGEAIDHLRATPEEDLPDQFYHIVMVNPRLHPVGNVTLGKLMRSKRNTPLRDILEDTFQVIPAQRDEGDVAYAFNQYHLISAPVVDDEGRLIGVITIDDAMSVLDEEHEEDILRLAGVGEGSLSDRVIETTKQRLPWLAVNLVTAIAASLVIAQFEVAIAQLVALAVLMPIVASMGGNAGTQSLTVAVRAIATRDLTGSNVWRVIRRECLVGLVNGVIFAVIMAIVGFIWFGSPALGYVIATAMVINMVVAGLAGTGIPILLERIGVDPALASGAFVTTVTDVVGFLAFLGLAAAVLL</sequence>
<dbReference type="GO" id="GO:0016020">
    <property type="term" value="C:membrane"/>
    <property type="evidence" value="ECO:0007669"/>
    <property type="project" value="UniProtKB-SubCell"/>
</dbReference>
<comment type="subcellular location">
    <subcellularLocation>
        <location evidence="1">Membrane</location>
        <topology evidence="1">Multi-pass membrane protein</topology>
    </subcellularLocation>
</comment>
<dbReference type="InterPro" id="IPR006669">
    <property type="entry name" value="MgtE_transporter"/>
</dbReference>
<dbReference type="InterPro" id="IPR038076">
    <property type="entry name" value="MgtE_N_sf"/>
</dbReference>
<evidence type="ECO:0000256" key="6">
    <source>
        <dbReference type="ARBA" id="ARBA00022989"/>
    </source>
</evidence>
<dbReference type="AlphaFoldDB" id="A0A0F9PE23"/>
<evidence type="ECO:0000256" key="5">
    <source>
        <dbReference type="ARBA" id="ARBA00022842"/>
    </source>
</evidence>
<comment type="caution">
    <text evidence="10">The sequence shown here is derived from an EMBL/GenBank/DDBJ whole genome shotgun (WGS) entry which is preliminary data.</text>
</comment>